<sequence>MSGAQIRLGRLFDKQSGNCFIAAIDHGVTIGAAAGAERAVETIETVIACGPDAVLIGPGMLAKTGHLFAHRGAPAPVLRADFIINDPLLTDLGEAYRVLVTPTHAAHLGADAFIMFLVMGPETGTMFADNIAAISRAAEEAHKVGLPLIVEAVLWGSRITDRKNADLLTWGCRTAAELGADAIKTEWTGDEDSMRALIAATPAPVLVLGGPKSDDPQTVINATRGAMNAGARGVAYGRNLWGADDPRAMGRQLRELIHGGAAAPA</sequence>
<dbReference type="InterPro" id="IPR002915">
    <property type="entry name" value="DeoC/FbaB/LacD_aldolase"/>
</dbReference>
<protein>
    <recommendedName>
        <fullName evidence="2">Fructose-bisphosphate aldolase</fullName>
    </recommendedName>
</protein>
<dbReference type="InterPro" id="IPR013785">
    <property type="entry name" value="Aldolase_TIM"/>
</dbReference>
<dbReference type="InterPro" id="IPR050456">
    <property type="entry name" value="DeoC/FbaB_aldolase"/>
</dbReference>
<accession>A0A6J4V4Y1</accession>
<dbReference type="Gene3D" id="3.20.20.70">
    <property type="entry name" value="Aldolase class I"/>
    <property type="match status" value="1"/>
</dbReference>
<dbReference type="Pfam" id="PF01791">
    <property type="entry name" value="DeoC"/>
    <property type="match status" value="1"/>
</dbReference>
<reference evidence="1" key="1">
    <citation type="submission" date="2020-02" db="EMBL/GenBank/DDBJ databases">
        <authorList>
            <person name="Meier V. D."/>
        </authorList>
    </citation>
    <scope>NUCLEOTIDE SEQUENCE</scope>
    <source>
        <strain evidence="1">AVDCRST_MAG73</strain>
    </source>
</reference>
<dbReference type="GO" id="GO:0004332">
    <property type="term" value="F:fructose-bisphosphate aldolase activity"/>
    <property type="evidence" value="ECO:0007669"/>
    <property type="project" value="InterPro"/>
</dbReference>
<dbReference type="PANTHER" id="PTHR47916">
    <property type="entry name" value="FRUCTOSE-BISPHOSPHATE ALDOLASE CLASS 1"/>
    <property type="match status" value="1"/>
</dbReference>
<evidence type="ECO:0008006" key="2">
    <source>
        <dbReference type="Google" id="ProtNLM"/>
    </source>
</evidence>
<dbReference type="EMBL" id="CADCWE010000265">
    <property type="protein sequence ID" value="CAA9565476.1"/>
    <property type="molecule type" value="Genomic_DNA"/>
</dbReference>
<evidence type="ECO:0000313" key="1">
    <source>
        <dbReference type="EMBL" id="CAA9565476.1"/>
    </source>
</evidence>
<name>A0A6J4V4Y1_9BACT</name>
<dbReference type="InterPro" id="IPR041720">
    <property type="entry name" value="FbaB-like"/>
</dbReference>
<organism evidence="1">
    <name type="scientific">uncultured Thermomicrobiales bacterium</name>
    <dbReference type="NCBI Taxonomy" id="1645740"/>
    <lineage>
        <taxon>Bacteria</taxon>
        <taxon>Pseudomonadati</taxon>
        <taxon>Thermomicrobiota</taxon>
        <taxon>Thermomicrobia</taxon>
        <taxon>Thermomicrobiales</taxon>
        <taxon>environmental samples</taxon>
    </lineage>
</organism>
<dbReference type="PANTHER" id="PTHR47916:SF1">
    <property type="entry name" value="3-HYDROXY-5-PHOSPHONOOXYPENTANE-2,4-DIONE THIOLASE"/>
    <property type="match status" value="1"/>
</dbReference>
<dbReference type="PIRSF" id="PIRSF038992">
    <property type="entry name" value="Aldolase_Ia"/>
    <property type="match status" value="1"/>
</dbReference>
<gene>
    <name evidence="1" type="ORF">AVDCRST_MAG73-4117</name>
</gene>
<dbReference type="AlphaFoldDB" id="A0A6J4V4Y1"/>
<proteinExistence type="predicted"/>
<dbReference type="SUPFAM" id="SSF51569">
    <property type="entry name" value="Aldolase"/>
    <property type="match status" value="1"/>
</dbReference>
<dbReference type="SMART" id="SM01133">
    <property type="entry name" value="DeoC"/>
    <property type="match status" value="1"/>
</dbReference>